<gene>
    <name evidence="1" type="ORF">VTL71DRAFT_14809</name>
</gene>
<proteinExistence type="predicted"/>
<keyword evidence="2" id="KW-1185">Reference proteome</keyword>
<evidence type="ECO:0000313" key="1">
    <source>
        <dbReference type="EMBL" id="KAL2070129.1"/>
    </source>
</evidence>
<accession>A0ABR4CLU0</accession>
<comment type="caution">
    <text evidence="1">The sequence shown here is derived from an EMBL/GenBank/DDBJ whole genome shotgun (WGS) entry which is preliminary data.</text>
</comment>
<dbReference type="Proteomes" id="UP001595075">
    <property type="component" value="Unassembled WGS sequence"/>
</dbReference>
<organism evidence="1 2">
    <name type="scientific">Oculimacula yallundae</name>
    <dbReference type="NCBI Taxonomy" id="86028"/>
    <lineage>
        <taxon>Eukaryota</taxon>
        <taxon>Fungi</taxon>
        <taxon>Dikarya</taxon>
        <taxon>Ascomycota</taxon>
        <taxon>Pezizomycotina</taxon>
        <taxon>Leotiomycetes</taxon>
        <taxon>Helotiales</taxon>
        <taxon>Ploettnerulaceae</taxon>
        <taxon>Oculimacula</taxon>
    </lineage>
</organism>
<sequence>MSTKSIQTRWESIEQWEAGYQKVDQIIQEDSGHGGYIQTKSLPPFGMSPGLSDETITKLKAINGLVVEVRDEE</sequence>
<evidence type="ECO:0000313" key="2">
    <source>
        <dbReference type="Proteomes" id="UP001595075"/>
    </source>
</evidence>
<dbReference type="EMBL" id="JAZHXI010000007">
    <property type="protein sequence ID" value="KAL2070129.1"/>
    <property type="molecule type" value="Genomic_DNA"/>
</dbReference>
<reference evidence="1 2" key="1">
    <citation type="journal article" date="2024" name="Commun. Biol.">
        <title>Comparative genomic analysis of thermophilic fungi reveals convergent evolutionary adaptations and gene losses.</title>
        <authorList>
            <person name="Steindorff A.S."/>
            <person name="Aguilar-Pontes M.V."/>
            <person name="Robinson A.J."/>
            <person name="Andreopoulos B."/>
            <person name="LaButti K."/>
            <person name="Kuo A."/>
            <person name="Mondo S."/>
            <person name="Riley R."/>
            <person name="Otillar R."/>
            <person name="Haridas S."/>
            <person name="Lipzen A."/>
            <person name="Grimwood J."/>
            <person name="Schmutz J."/>
            <person name="Clum A."/>
            <person name="Reid I.D."/>
            <person name="Moisan M.C."/>
            <person name="Butler G."/>
            <person name="Nguyen T.T.M."/>
            <person name="Dewar K."/>
            <person name="Conant G."/>
            <person name="Drula E."/>
            <person name="Henrissat B."/>
            <person name="Hansel C."/>
            <person name="Singer S."/>
            <person name="Hutchinson M.I."/>
            <person name="de Vries R.P."/>
            <person name="Natvig D.O."/>
            <person name="Powell A.J."/>
            <person name="Tsang A."/>
            <person name="Grigoriev I.V."/>
        </authorList>
    </citation>
    <scope>NUCLEOTIDE SEQUENCE [LARGE SCALE GENOMIC DNA]</scope>
    <source>
        <strain evidence="1 2">CBS 494.80</strain>
    </source>
</reference>
<name>A0ABR4CLU0_9HELO</name>
<protein>
    <submittedName>
        <fullName evidence="1">Uncharacterized protein</fullName>
    </submittedName>
</protein>